<keyword evidence="2" id="KW-1185">Reference proteome</keyword>
<dbReference type="KEGG" id="senf:GJR95_22065"/>
<reference evidence="1 2" key="1">
    <citation type="submission" date="2019-11" db="EMBL/GenBank/DDBJ databases">
        <title>Spirosoma endbachense sp. nov., isolated from a natural salt meadow.</title>
        <authorList>
            <person name="Rojas J."/>
            <person name="Ambika Manirajan B."/>
            <person name="Ratering S."/>
            <person name="Suarez C."/>
            <person name="Geissler-Plaum R."/>
            <person name="Schnell S."/>
        </authorList>
    </citation>
    <scope>NUCLEOTIDE SEQUENCE [LARGE SCALE GENOMIC DNA]</scope>
    <source>
        <strain evidence="1 2">I-24</strain>
    </source>
</reference>
<evidence type="ECO:0000313" key="1">
    <source>
        <dbReference type="EMBL" id="QHV97524.1"/>
    </source>
</evidence>
<organism evidence="1 2">
    <name type="scientific">Spirosoma endbachense</name>
    <dbReference type="NCBI Taxonomy" id="2666025"/>
    <lineage>
        <taxon>Bacteria</taxon>
        <taxon>Pseudomonadati</taxon>
        <taxon>Bacteroidota</taxon>
        <taxon>Cytophagia</taxon>
        <taxon>Cytophagales</taxon>
        <taxon>Cytophagaceae</taxon>
        <taxon>Spirosoma</taxon>
    </lineage>
</organism>
<name>A0A6P1VY03_9BACT</name>
<sequence length="205" mass="22404">MKIYVYFVIGGLLLGASRVYGQADYSALYPNLRQYIVKIRFTMKGLPVQSGVLFDLTDSTIVLAPNQNLKPTLKTVMNQHGGSMPATDSLMTVLSLRTYRYAEISRLTLHRKGYAGKGLLIGLGLGALIGLIDGDDDKGFIRFSAGEKAFLLGLTLAPIGLLGSALTLKSAYANERPIATEAQKRFLKFTIIDQIKKANLYAPQK</sequence>
<dbReference type="AlphaFoldDB" id="A0A6P1VY03"/>
<dbReference type="EMBL" id="CP045997">
    <property type="protein sequence ID" value="QHV97524.1"/>
    <property type="molecule type" value="Genomic_DNA"/>
</dbReference>
<protein>
    <submittedName>
        <fullName evidence="1">Uncharacterized protein</fullName>
    </submittedName>
</protein>
<dbReference type="Proteomes" id="UP000464577">
    <property type="component" value="Chromosome"/>
</dbReference>
<evidence type="ECO:0000313" key="2">
    <source>
        <dbReference type="Proteomes" id="UP000464577"/>
    </source>
</evidence>
<dbReference type="RefSeq" id="WP_162387934.1">
    <property type="nucleotide sequence ID" value="NZ_CP045997.1"/>
</dbReference>
<proteinExistence type="predicted"/>
<gene>
    <name evidence="1" type="ORF">GJR95_22065</name>
</gene>
<accession>A0A6P1VY03</accession>